<keyword evidence="2" id="KW-1185">Reference proteome</keyword>
<name>A0ACC6RKI2_9BURK</name>
<dbReference type="Proteomes" id="UP001392318">
    <property type="component" value="Unassembled WGS sequence"/>
</dbReference>
<sequence>MDAESEYGEPLGNLPMPVIRYDAQGQRRYLNSAALAMLRAASESACATHAEARMFSPQALQQYLDTIREVAITGVARELELTFDGLPQTLGEHYLVQFVRHPTPDAAPAVLAIYFNITARKRAEAKLRERESFLESLLDTMPIPVFSKDREGRYLHLNRAFEEFLGVPKERFIGKTVFETSPPELAQTYFAMDEALFAKGGIQRYEFKVQNARKAVRDVEFSKAVFHDDEGRQAGLIGAILDITERKQAESEQRAQYERILQLNGRLEDKARQLSDARAQLMTVLHTIPDLVWLKDTAGNFLLCNYSFEQFVGKPKAEILGKTDYDIFDAELADYFRERDKAAIDALHVCVNDDWVVAPATRERTLLETRRLPVFGAGGAVAGVLGVARDMSERRRFEEKLARREREFRTLVENSPDTVARYGRDCRRLYVNPTFAALASGGAQALLGRTPAEYPGGPGSVLYEQRLREVFATASDREFELVWGPDENRELCQLIRLTAELGEDGKVETVLAVGRDISELHASRGKIHRMAYFDALTALPNRVLFNEQLRQAISNSKHGHYTAVMMIDMDRFKGVNDTMGHAVGDELLREAAHRLVSCVRVGDTVARFGGDEFAVLLPGIADRGILEEISARIIRRLDEPFLLDGREVFISCSVGIALHPLDSTDAKDLLRYADSAMYLAKRSGRRGFRFYTKDLTVEATARLSLESELRRAVDLGEFELYYQPQVTLRGAEVIGSEALLRWNRPGEGFIRPDQFVPLAEETGLIVELGRWVLREACRSAVEWNSGRAARHRVSINLSARQFQSRDLALTVKEVLDETGCRPEWLEFEITESLLLEEDDSVLSALLEFESMGLSIAIDDFGTGYSALSYLTRFPIDTLKIDRTFVQRVTTDRRHAELVKAILSIARCLGQRVVAEGVETMEQAAFLDAHGCEIAQGFLYSVPLPQPAIASLPRFLDPGTADGVNP</sequence>
<evidence type="ECO:0000313" key="1">
    <source>
        <dbReference type="EMBL" id="MEM5402094.1"/>
    </source>
</evidence>
<organism evidence="1 2">
    <name type="scientific">Paraburkholderia unamae</name>
    <dbReference type="NCBI Taxonomy" id="219649"/>
    <lineage>
        <taxon>Bacteria</taxon>
        <taxon>Pseudomonadati</taxon>
        <taxon>Pseudomonadota</taxon>
        <taxon>Betaproteobacteria</taxon>
        <taxon>Burkholderiales</taxon>
        <taxon>Burkholderiaceae</taxon>
        <taxon>Paraburkholderia</taxon>
    </lineage>
</organism>
<evidence type="ECO:0000313" key="2">
    <source>
        <dbReference type="Proteomes" id="UP001392318"/>
    </source>
</evidence>
<protein>
    <submittedName>
        <fullName evidence="1">EAL domain-containing protein</fullName>
    </submittedName>
</protein>
<comment type="caution">
    <text evidence="1">The sequence shown here is derived from an EMBL/GenBank/DDBJ whole genome shotgun (WGS) entry which is preliminary data.</text>
</comment>
<gene>
    <name evidence="1" type="ORF">VSR83_18660</name>
</gene>
<accession>A0ACC6RKI2</accession>
<proteinExistence type="predicted"/>
<reference evidence="1" key="1">
    <citation type="submission" date="2024-01" db="EMBL/GenBank/DDBJ databases">
        <title>The diversity of rhizobia nodulating Mimosa spp. in eleven states of Brazil covering several biomes is determined by host plant, location, and edaphic factors.</title>
        <authorList>
            <person name="Rouws L."/>
            <person name="Barauna A."/>
            <person name="Beukes C."/>
            <person name="De Faria S.M."/>
            <person name="Gross E."/>
            <person name="Dos Reis Junior F.B."/>
            <person name="Simon M."/>
            <person name="Maluk M."/>
            <person name="Odee D.W."/>
            <person name="Kenicer G."/>
            <person name="Young J.P.W."/>
            <person name="Reis V.M."/>
            <person name="Zilli J."/>
            <person name="James E.K."/>
        </authorList>
    </citation>
    <scope>NUCLEOTIDE SEQUENCE</scope>
    <source>
        <strain evidence="1">JPY452</strain>
    </source>
</reference>
<dbReference type="EMBL" id="JAYMRU010000013">
    <property type="protein sequence ID" value="MEM5402094.1"/>
    <property type="molecule type" value="Genomic_DNA"/>
</dbReference>